<reference evidence="2" key="1">
    <citation type="submission" date="2023-05" db="EMBL/GenBank/DDBJ databases">
        <title>Nepenthes gracilis genome sequencing.</title>
        <authorList>
            <person name="Fukushima K."/>
        </authorList>
    </citation>
    <scope>NUCLEOTIDE SEQUENCE</scope>
    <source>
        <strain evidence="2">SING2019-196</strain>
    </source>
</reference>
<dbReference type="AlphaFoldDB" id="A0AAD3SGT4"/>
<feature type="compositionally biased region" description="Gly residues" evidence="1">
    <location>
        <begin position="149"/>
        <end position="159"/>
    </location>
</feature>
<accession>A0AAD3SGT4</accession>
<comment type="caution">
    <text evidence="2">The sequence shown here is derived from an EMBL/GenBank/DDBJ whole genome shotgun (WGS) entry which is preliminary data.</text>
</comment>
<keyword evidence="3" id="KW-1185">Reference proteome</keyword>
<protein>
    <submittedName>
        <fullName evidence="2">Uncharacterized protein</fullName>
    </submittedName>
</protein>
<dbReference type="Proteomes" id="UP001279734">
    <property type="component" value="Unassembled WGS sequence"/>
</dbReference>
<organism evidence="2 3">
    <name type="scientific">Nepenthes gracilis</name>
    <name type="common">Slender pitcher plant</name>
    <dbReference type="NCBI Taxonomy" id="150966"/>
    <lineage>
        <taxon>Eukaryota</taxon>
        <taxon>Viridiplantae</taxon>
        <taxon>Streptophyta</taxon>
        <taxon>Embryophyta</taxon>
        <taxon>Tracheophyta</taxon>
        <taxon>Spermatophyta</taxon>
        <taxon>Magnoliopsida</taxon>
        <taxon>eudicotyledons</taxon>
        <taxon>Gunneridae</taxon>
        <taxon>Pentapetalae</taxon>
        <taxon>Caryophyllales</taxon>
        <taxon>Nepenthaceae</taxon>
        <taxon>Nepenthes</taxon>
    </lineage>
</organism>
<gene>
    <name evidence="2" type="ORF">Nepgr_012037</name>
</gene>
<evidence type="ECO:0000313" key="2">
    <source>
        <dbReference type="EMBL" id="GMH10196.1"/>
    </source>
</evidence>
<proteinExistence type="predicted"/>
<sequence length="159" mass="17760">MITSTKGLVGELAKNHQRSHRKYAGESLENCYESHWKSVDSQCRQWWTAAAVVDRLPGRLISSLVQQEWASRNDLAGVCGLDVIKTIWASPNRHRPDFENGSKMQRFAWSSSNKKACGRSDCSENRMHRGGDDSGKRMHSGGDDFGKGMHNGGDGSRKH</sequence>
<name>A0AAD3SGT4_NEPGR</name>
<evidence type="ECO:0000313" key="3">
    <source>
        <dbReference type="Proteomes" id="UP001279734"/>
    </source>
</evidence>
<feature type="compositionally biased region" description="Basic and acidic residues" evidence="1">
    <location>
        <begin position="121"/>
        <end position="147"/>
    </location>
</feature>
<dbReference type="EMBL" id="BSYO01000009">
    <property type="protein sequence ID" value="GMH10196.1"/>
    <property type="molecule type" value="Genomic_DNA"/>
</dbReference>
<evidence type="ECO:0000256" key="1">
    <source>
        <dbReference type="SAM" id="MobiDB-lite"/>
    </source>
</evidence>
<feature type="region of interest" description="Disordered" evidence="1">
    <location>
        <begin position="119"/>
        <end position="159"/>
    </location>
</feature>